<proteinExistence type="predicted"/>
<keyword evidence="1" id="KW-1133">Transmembrane helix</keyword>
<evidence type="ECO:0000256" key="1">
    <source>
        <dbReference type="SAM" id="Phobius"/>
    </source>
</evidence>
<reference evidence="3 4" key="1">
    <citation type="submission" date="2020-08" db="EMBL/GenBank/DDBJ databases">
        <title>Acidobacteriota in marine sediments use diverse sulfur dissimilation pathways.</title>
        <authorList>
            <person name="Wasmund K."/>
        </authorList>
    </citation>
    <scope>NUCLEOTIDE SEQUENCE [LARGE SCALE GENOMIC DNA]</scope>
    <source>
        <strain evidence="3">MAG AM4</strain>
    </source>
</reference>
<dbReference type="AlphaFoldDB" id="A0A8J6Y9Z1"/>
<protein>
    <submittedName>
        <fullName evidence="3">ABC transporter permease</fullName>
    </submittedName>
</protein>
<keyword evidence="1" id="KW-0812">Transmembrane</keyword>
<dbReference type="GO" id="GO:0005886">
    <property type="term" value="C:plasma membrane"/>
    <property type="evidence" value="ECO:0007669"/>
    <property type="project" value="TreeGrafter"/>
</dbReference>
<feature type="transmembrane region" description="Helical" evidence="1">
    <location>
        <begin position="287"/>
        <end position="313"/>
    </location>
</feature>
<accession>A0A8J6Y9Z1</accession>
<evidence type="ECO:0000313" key="3">
    <source>
        <dbReference type="EMBL" id="MBD3869266.1"/>
    </source>
</evidence>
<name>A0A8J6Y9Z1_9BACT</name>
<dbReference type="InterPro" id="IPR050250">
    <property type="entry name" value="Macrolide_Exporter_MacB"/>
</dbReference>
<dbReference type="GO" id="GO:0022857">
    <property type="term" value="F:transmembrane transporter activity"/>
    <property type="evidence" value="ECO:0007669"/>
    <property type="project" value="TreeGrafter"/>
</dbReference>
<sequence>MDWQTGIRQALDEFLHHKLRTALTLLGMIFGVGAVISMLSIGAGAEREALRMIDSLGLRNVIVEAIPQPEERLRELREDSLGLSVRDLEIALQTLPQVVRHTAIKEVNVHSIFSDSGRSEAQVLGVTPNHFAMSDLSLANGSFFDEEDQARYAQYCVIGARVARDLFGTAAPTGSRIKVNHVWLTVIGVLAVRDLGEDQFQGVELSRPENKIYIPLQTALKRFRFKDMDDEIDAFHLEVDQQSSILSVATTLDRLLETRHQGISDYRLIVPEALLRQHQKTQAIFDIVMASIAGISLLVGGIGIMNIMLATVLERTREIGIRRAIGA</sequence>
<organism evidence="3 4">
    <name type="scientific">Candidatus Polarisedimenticola svalbardensis</name>
    <dbReference type="NCBI Taxonomy" id="2886004"/>
    <lineage>
        <taxon>Bacteria</taxon>
        <taxon>Pseudomonadati</taxon>
        <taxon>Acidobacteriota</taxon>
        <taxon>Candidatus Polarisedimenticolia</taxon>
        <taxon>Candidatus Polarisedimenticolales</taxon>
        <taxon>Candidatus Polarisedimenticolaceae</taxon>
        <taxon>Candidatus Polarisedimenticola</taxon>
    </lineage>
</organism>
<feature type="domain" description="MacB-like periplasmic core" evidence="2">
    <location>
        <begin position="21"/>
        <end position="250"/>
    </location>
</feature>
<feature type="transmembrane region" description="Helical" evidence="1">
    <location>
        <begin position="21"/>
        <end position="45"/>
    </location>
</feature>
<evidence type="ECO:0000313" key="4">
    <source>
        <dbReference type="Proteomes" id="UP000648239"/>
    </source>
</evidence>
<dbReference type="Pfam" id="PF12704">
    <property type="entry name" value="MacB_PCD"/>
    <property type="match status" value="1"/>
</dbReference>
<feature type="non-terminal residue" evidence="3">
    <location>
        <position position="327"/>
    </location>
</feature>
<dbReference type="PANTHER" id="PTHR30572">
    <property type="entry name" value="MEMBRANE COMPONENT OF TRANSPORTER-RELATED"/>
    <property type="match status" value="1"/>
</dbReference>
<evidence type="ECO:0000259" key="2">
    <source>
        <dbReference type="Pfam" id="PF12704"/>
    </source>
</evidence>
<keyword evidence="1" id="KW-0472">Membrane</keyword>
<dbReference type="PANTHER" id="PTHR30572:SF4">
    <property type="entry name" value="ABC TRANSPORTER PERMEASE YTRF"/>
    <property type="match status" value="1"/>
</dbReference>
<dbReference type="InterPro" id="IPR025857">
    <property type="entry name" value="MacB_PCD"/>
</dbReference>
<comment type="caution">
    <text evidence="3">The sequence shown here is derived from an EMBL/GenBank/DDBJ whole genome shotgun (WGS) entry which is preliminary data.</text>
</comment>
<dbReference type="EMBL" id="JACXWD010000071">
    <property type="protein sequence ID" value="MBD3869266.1"/>
    <property type="molecule type" value="Genomic_DNA"/>
</dbReference>
<dbReference type="Proteomes" id="UP000648239">
    <property type="component" value="Unassembled WGS sequence"/>
</dbReference>
<gene>
    <name evidence="3" type="ORF">IFK94_14190</name>
</gene>